<dbReference type="InterPro" id="IPR011010">
    <property type="entry name" value="DNA_brk_join_enz"/>
</dbReference>
<dbReference type="PATRIC" id="fig|797515.3.peg.2167"/>
<dbReference type="PROSITE" id="PS51900">
    <property type="entry name" value="CB"/>
    <property type="match status" value="1"/>
</dbReference>
<feature type="region of interest" description="Disordered" evidence="5">
    <location>
        <begin position="373"/>
        <end position="396"/>
    </location>
</feature>
<keyword evidence="9" id="KW-1185">Reference proteome</keyword>
<dbReference type="InterPro" id="IPR044068">
    <property type="entry name" value="CB"/>
</dbReference>
<comment type="similarity">
    <text evidence="1">Belongs to the 'phage' integrase family.</text>
</comment>
<dbReference type="SUPFAM" id="SSF56349">
    <property type="entry name" value="DNA breaking-rejoining enzymes"/>
    <property type="match status" value="1"/>
</dbReference>
<evidence type="ECO:0000259" key="7">
    <source>
        <dbReference type="PROSITE" id="PS51900"/>
    </source>
</evidence>
<reference evidence="8 9" key="1">
    <citation type="submission" date="2011-09" db="EMBL/GenBank/DDBJ databases">
        <authorList>
            <person name="Weinstock G."/>
            <person name="Sodergren E."/>
            <person name="Clifton S."/>
            <person name="Fulton L."/>
            <person name="Fulton B."/>
            <person name="Courtney L."/>
            <person name="Fronick C."/>
            <person name="Harrison M."/>
            <person name="Strong C."/>
            <person name="Farmer C."/>
            <person name="Delahaunty K."/>
            <person name="Markovic C."/>
            <person name="Hall O."/>
            <person name="Minx P."/>
            <person name="Tomlinson C."/>
            <person name="Mitreva M."/>
            <person name="Hou S."/>
            <person name="Chen J."/>
            <person name="Wollam A."/>
            <person name="Pepin K.H."/>
            <person name="Johnson M."/>
            <person name="Bhonagiri V."/>
            <person name="Zhang X."/>
            <person name="Suruliraj S."/>
            <person name="Warren W."/>
            <person name="Chinwalla A."/>
            <person name="Mardis E.R."/>
            <person name="Wilson R.K."/>
        </authorList>
    </citation>
    <scope>NUCLEOTIDE SEQUENCE [LARGE SCALE GENOMIC DNA]</scope>
    <source>
        <strain evidence="8 9">F0439</strain>
    </source>
</reference>
<evidence type="ECO:0000256" key="3">
    <source>
        <dbReference type="ARBA" id="ARBA00023172"/>
    </source>
</evidence>
<dbReference type="CDD" id="cd01189">
    <property type="entry name" value="INT_ICEBs1_C_like"/>
    <property type="match status" value="1"/>
</dbReference>
<feature type="domain" description="Core-binding (CB)" evidence="7">
    <location>
        <begin position="59"/>
        <end position="140"/>
    </location>
</feature>
<evidence type="ECO:0000256" key="5">
    <source>
        <dbReference type="SAM" id="MobiDB-lite"/>
    </source>
</evidence>
<dbReference type="EMBL" id="AGEY01000184">
    <property type="protein sequence ID" value="EHL96255.1"/>
    <property type="molecule type" value="Genomic_DNA"/>
</dbReference>
<dbReference type="PANTHER" id="PTHR30349:SF64">
    <property type="entry name" value="PROPHAGE INTEGRASE INTD-RELATED"/>
    <property type="match status" value="1"/>
</dbReference>
<accession>G9ZRN7</accession>
<dbReference type="PROSITE" id="PS51898">
    <property type="entry name" value="TYR_RECOMBINASE"/>
    <property type="match status" value="1"/>
</dbReference>
<evidence type="ECO:0000259" key="6">
    <source>
        <dbReference type="PROSITE" id="PS51898"/>
    </source>
</evidence>
<dbReference type="Gene3D" id="1.10.443.10">
    <property type="entry name" value="Intergrase catalytic core"/>
    <property type="match status" value="1"/>
</dbReference>
<evidence type="ECO:0000256" key="4">
    <source>
        <dbReference type="PROSITE-ProRule" id="PRU01248"/>
    </source>
</evidence>
<dbReference type="Pfam" id="PF00589">
    <property type="entry name" value="Phage_integrase"/>
    <property type="match status" value="1"/>
</dbReference>
<feature type="domain" description="Tyr recombinase" evidence="6">
    <location>
        <begin position="163"/>
        <end position="366"/>
    </location>
</feature>
<evidence type="ECO:0000313" key="8">
    <source>
        <dbReference type="EMBL" id="EHL96255.1"/>
    </source>
</evidence>
<evidence type="ECO:0000256" key="2">
    <source>
        <dbReference type="ARBA" id="ARBA00023125"/>
    </source>
</evidence>
<keyword evidence="2 4" id="KW-0238">DNA-binding</keyword>
<sequence length="396" mass="45276">MASIYKRDKTWTAMLSYQENGRRKRASKTGFSTKSGARAWATAKEAKLQKQGSSKLSKATVTAYFQDWFETFKKPRMAPATERRYMATKTVIGDYFGLRSLASIDYEDYQKFINYIAKTHTVASVQKIHSQFRASIRKAYQMGKVPVDFTEGAELSGLPGKKPADKYLDLDDMAKLLDYTAANLQSIDKVVNAMIATALLTGMRYEEIIGLTWDCVDFDAHTLRINKVWYYVDNEFGPAKNEPSNRTIKINDQLIGVLHHWRKVVDEFMVKHGYHNPHNFVFYSRYRHVVSNREANLILRKLIRAGIISKPITFHGLRHTHASYLISNGVSVQYVSKRLGHKNTVVTQTTYAHLFQTAQTNEENKTVDILNDLDPHKPKKPSSKADILPIKKPTEN</sequence>
<dbReference type="InterPro" id="IPR010998">
    <property type="entry name" value="Integrase_recombinase_N"/>
</dbReference>
<dbReference type="HOGENOM" id="CLU_027562_17_6_9"/>
<dbReference type="Gene3D" id="1.10.150.130">
    <property type="match status" value="1"/>
</dbReference>
<dbReference type="InterPro" id="IPR002104">
    <property type="entry name" value="Integrase_catalytic"/>
</dbReference>
<dbReference type="InterPro" id="IPR050090">
    <property type="entry name" value="Tyrosine_recombinase_XerCD"/>
</dbReference>
<dbReference type="eggNOG" id="COG0582">
    <property type="taxonomic scope" value="Bacteria"/>
</dbReference>
<protein>
    <submittedName>
        <fullName evidence="8">Site-specific recombinase, phage integrase family</fullName>
    </submittedName>
</protein>
<evidence type="ECO:0000313" key="9">
    <source>
        <dbReference type="Proteomes" id="UP000004625"/>
    </source>
</evidence>
<dbReference type="GO" id="GO:0003677">
    <property type="term" value="F:DNA binding"/>
    <property type="evidence" value="ECO:0007669"/>
    <property type="project" value="UniProtKB-UniRule"/>
</dbReference>
<dbReference type="GO" id="GO:0006310">
    <property type="term" value="P:DNA recombination"/>
    <property type="evidence" value="ECO:0007669"/>
    <property type="project" value="UniProtKB-KW"/>
</dbReference>
<evidence type="ECO:0000256" key="1">
    <source>
        <dbReference type="ARBA" id="ARBA00008857"/>
    </source>
</evidence>
<proteinExistence type="inferred from homology"/>
<dbReference type="STRING" id="797515.HMPREF9103_02398"/>
<dbReference type="Proteomes" id="UP000004625">
    <property type="component" value="Unassembled WGS sequence"/>
</dbReference>
<comment type="caution">
    <text evidence="8">The sequence shown here is derived from an EMBL/GenBank/DDBJ whole genome shotgun (WGS) entry which is preliminary data.</text>
</comment>
<dbReference type="InterPro" id="IPR013762">
    <property type="entry name" value="Integrase-like_cat_sf"/>
</dbReference>
<keyword evidence="3" id="KW-0233">DNA recombination</keyword>
<dbReference type="GO" id="GO:0015074">
    <property type="term" value="P:DNA integration"/>
    <property type="evidence" value="ECO:0007669"/>
    <property type="project" value="InterPro"/>
</dbReference>
<dbReference type="AlphaFoldDB" id="G9ZRN7"/>
<name>G9ZRN7_9LACO</name>
<dbReference type="PANTHER" id="PTHR30349">
    <property type="entry name" value="PHAGE INTEGRASE-RELATED"/>
    <property type="match status" value="1"/>
</dbReference>
<organism evidence="8 9">
    <name type="scientific">Lentilactobacillus parafarraginis F0439</name>
    <dbReference type="NCBI Taxonomy" id="797515"/>
    <lineage>
        <taxon>Bacteria</taxon>
        <taxon>Bacillati</taxon>
        <taxon>Bacillota</taxon>
        <taxon>Bacilli</taxon>
        <taxon>Lactobacillales</taxon>
        <taxon>Lactobacillaceae</taxon>
        <taxon>Lentilactobacillus</taxon>
    </lineage>
</organism>
<gene>
    <name evidence="8" type="ORF">HMPREF9103_02398</name>
</gene>
<dbReference type="RefSeq" id="WP_008214291.1">
    <property type="nucleotide sequence ID" value="NZ_JH415055.1"/>
</dbReference>